<evidence type="ECO:0000313" key="6">
    <source>
        <dbReference type="Proteomes" id="UP001148614"/>
    </source>
</evidence>
<dbReference type="Pfam" id="PF06985">
    <property type="entry name" value="HET"/>
    <property type="match status" value="1"/>
</dbReference>
<dbReference type="Pfam" id="PF13374">
    <property type="entry name" value="TPR_10"/>
    <property type="match status" value="1"/>
</dbReference>
<evidence type="ECO:0000313" key="5">
    <source>
        <dbReference type="EMBL" id="KAJ3577119.1"/>
    </source>
</evidence>
<dbReference type="Proteomes" id="UP001148614">
    <property type="component" value="Unassembled WGS sequence"/>
</dbReference>
<dbReference type="PANTHER" id="PTHR10622">
    <property type="entry name" value="HET DOMAIN-CONTAINING PROTEIN"/>
    <property type="match status" value="1"/>
</dbReference>
<comment type="caution">
    <text evidence="5">The sequence shown here is derived from an EMBL/GenBank/DDBJ whole genome shotgun (WGS) entry which is preliminary data.</text>
</comment>
<protein>
    <recommendedName>
        <fullName evidence="7">Heterokaryon incompatibility domain-containing protein</fullName>
    </recommendedName>
</protein>
<dbReference type="InterPro" id="IPR027417">
    <property type="entry name" value="P-loop_NTPase"/>
</dbReference>
<dbReference type="SMART" id="SM00028">
    <property type="entry name" value="TPR"/>
    <property type="match status" value="3"/>
</dbReference>
<dbReference type="InterPro" id="IPR002182">
    <property type="entry name" value="NB-ARC"/>
</dbReference>
<gene>
    <name evidence="5" type="ORF">NPX13_g3447</name>
</gene>
<sequence>MTLRSAYVVADDYIDAPLRHDAILCVRRQDVPSFPTTEFGDLNGPGPLGRPSPASIASPPVTARLVNKDQLRGKQQVRFDTYPVVCTAADGGVLCRVGRLGSLYFEPNSLGRANTTGGFGCDYPISESHFDHRSNKITLAYWLTAEPRGRYPALTASRVLTDQSASFHTRRDDASFIRHNTASRPSALLSAAAIAVRTARLRGCTMRLLQRDNAGNYSLTPDFTPADKIPPYAILSHTWGPDEVVFTDIANTQDRWHRKAGYDKIRFCAEQARRHGLQYFWVDTCCIDKSDNIELQTAINSMFRWYRDAKICYVYLSDVSSSTATGTQDGVATWETAFQDSRWFTRGWTLQELIAPNAVEFYSKEGTWIGDKQSLEPQLRDITHIPARALRGAPLSDFTIAEREAWARGRQTKYEEDMAYSLLGIFDIHMPLIYGEGRQNAQKRLREEVEKAVRGAQYIDFSITFSLSDVPETQHFVARTGELIEMREALASDGSRRIVVLHGLGGIGKTQIAIAYAKRYRDEYSAIFWLNIKDETSIQQSFTKVARQILLQHPDASHLRALDLQQDQEKVVEAVKAWLSLPGNTRWLLIYDNYDNPRLSNDINDTGINISQFIPEAYQGSIIVTTRLSQVDLGHRVQIKKLESLHDSLKILATTSGRDGLDKDISAKRLIEELDGLPLALATAGTYLRRVPIGLANYLRLYKESWVRLHTDTPNLGSYQDRTLCLTWQLSYMQVQKQHPLAAHLLRWWAYFNNEDIWFELLQTNNTDGPAWIHELTNELNFNQAIGALHNYGFVEPYVSASDSVGSRGYSMHACVHSWTVSVLNKDPEDSLARATVACVAARAPSQNEDQFWSLQNRLLSHAAKCSVMRLDSDDGIEWAFHNLGDLYADQGKLAEAEAMYTRALQGYEKAWGPEHTSTLNTVNNLGNLYKSQGKLVEAEAMYTRALRGYEKAIGPQNIISYRPAINTSQNLGFLLSAQGKPNEAEILIRRAYVNLEALLGPSHKDVQSLQNALQGMNQLQQRPQKIRRRDLVRHYLANKLAWKNRH</sequence>
<dbReference type="InterPro" id="IPR011990">
    <property type="entry name" value="TPR-like_helical_dom_sf"/>
</dbReference>
<dbReference type="EMBL" id="JANPWZ010000430">
    <property type="protein sequence ID" value="KAJ3577119.1"/>
    <property type="molecule type" value="Genomic_DNA"/>
</dbReference>
<evidence type="ECO:0000259" key="3">
    <source>
        <dbReference type="Pfam" id="PF00931"/>
    </source>
</evidence>
<dbReference type="VEuPathDB" id="FungiDB:F4678DRAFT_113204"/>
<feature type="domain" description="NB-ARC" evidence="3">
    <location>
        <begin position="486"/>
        <end position="632"/>
    </location>
</feature>
<dbReference type="AlphaFoldDB" id="A0A9W8TPB6"/>
<keyword evidence="1" id="KW-0802">TPR repeat</keyword>
<dbReference type="SUPFAM" id="SSF48452">
    <property type="entry name" value="TPR-like"/>
    <property type="match status" value="1"/>
</dbReference>
<evidence type="ECO:0000259" key="4">
    <source>
        <dbReference type="Pfam" id="PF06985"/>
    </source>
</evidence>
<reference evidence="5" key="1">
    <citation type="submission" date="2022-07" db="EMBL/GenBank/DDBJ databases">
        <title>Genome Sequence of Xylaria arbuscula.</title>
        <authorList>
            <person name="Buettner E."/>
        </authorList>
    </citation>
    <scope>NUCLEOTIDE SEQUENCE</scope>
    <source>
        <strain evidence="5">VT107</strain>
    </source>
</reference>
<feature type="domain" description="Heterokaryon incompatibility" evidence="4">
    <location>
        <begin position="232"/>
        <end position="352"/>
    </location>
</feature>
<dbReference type="PRINTS" id="PR00364">
    <property type="entry name" value="DISEASERSIST"/>
</dbReference>
<dbReference type="GO" id="GO:0043531">
    <property type="term" value="F:ADP binding"/>
    <property type="evidence" value="ECO:0007669"/>
    <property type="project" value="InterPro"/>
</dbReference>
<dbReference type="Gene3D" id="1.25.40.10">
    <property type="entry name" value="Tetratricopeptide repeat domain"/>
    <property type="match status" value="1"/>
</dbReference>
<proteinExistence type="predicted"/>
<dbReference type="PANTHER" id="PTHR10622:SF13">
    <property type="entry name" value="NACHT DOMAIN-CONTAINING PROTEIN"/>
    <property type="match status" value="1"/>
</dbReference>
<keyword evidence="6" id="KW-1185">Reference proteome</keyword>
<dbReference type="InterPro" id="IPR010730">
    <property type="entry name" value="HET"/>
</dbReference>
<evidence type="ECO:0008006" key="7">
    <source>
        <dbReference type="Google" id="ProtNLM"/>
    </source>
</evidence>
<dbReference type="Gene3D" id="3.40.50.300">
    <property type="entry name" value="P-loop containing nucleotide triphosphate hydrolases"/>
    <property type="match status" value="1"/>
</dbReference>
<dbReference type="InterPro" id="IPR019734">
    <property type="entry name" value="TPR_rpt"/>
</dbReference>
<dbReference type="Pfam" id="PF00931">
    <property type="entry name" value="NB-ARC"/>
    <property type="match status" value="1"/>
</dbReference>
<organism evidence="5 6">
    <name type="scientific">Xylaria arbuscula</name>
    <dbReference type="NCBI Taxonomy" id="114810"/>
    <lineage>
        <taxon>Eukaryota</taxon>
        <taxon>Fungi</taxon>
        <taxon>Dikarya</taxon>
        <taxon>Ascomycota</taxon>
        <taxon>Pezizomycotina</taxon>
        <taxon>Sordariomycetes</taxon>
        <taxon>Xylariomycetidae</taxon>
        <taxon>Xylariales</taxon>
        <taxon>Xylariaceae</taxon>
        <taxon>Xylaria</taxon>
    </lineage>
</organism>
<evidence type="ECO:0000256" key="1">
    <source>
        <dbReference type="PROSITE-ProRule" id="PRU00339"/>
    </source>
</evidence>
<dbReference type="SUPFAM" id="SSF52540">
    <property type="entry name" value="P-loop containing nucleoside triphosphate hydrolases"/>
    <property type="match status" value="1"/>
</dbReference>
<feature type="repeat" description="TPR" evidence="1">
    <location>
        <begin position="878"/>
        <end position="911"/>
    </location>
</feature>
<feature type="region of interest" description="Disordered" evidence="2">
    <location>
        <begin position="38"/>
        <end position="57"/>
    </location>
</feature>
<evidence type="ECO:0000256" key="2">
    <source>
        <dbReference type="SAM" id="MobiDB-lite"/>
    </source>
</evidence>
<dbReference type="Pfam" id="PF13424">
    <property type="entry name" value="TPR_12"/>
    <property type="match status" value="1"/>
</dbReference>
<accession>A0A9W8TPB6</accession>
<name>A0A9W8TPB6_9PEZI</name>
<dbReference type="PROSITE" id="PS50005">
    <property type="entry name" value="TPR"/>
    <property type="match status" value="1"/>
</dbReference>